<keyword evidence="7 8" id="KW-0998">Cell outer membrane</keyword>
<evidence type="ECO:0000256" key="5">
    <source>
        <dbReference type="ARBA" id="ARBA00023077"/>
    </source>
</evidence>
<keyword evidence="12" id="KW-0675">Receptor</keyword>
<dbReference type="GO" id="GO:0009279">
    <property type="term" value="C:cell outer membrane"/>
    <property type="evidence" value="ECO:0007669"/>
    <property type="project" value="UniProtKB-SubCell"/>
</dbReference>
<dbReference type="InterPro" id="IPR036942">
    <property type="entry name" value="Beta-barrel_TonB_sf"/>
</dbReference>
<keyword evidence="3 8" id="KW-1134">Transmembrane beta strand</keyword>
<protein>
    <submittedName>
        <fullName evidence="12">TonB-dependent receptor</fullName>
    </submittedName>
</protein>
<reference evidence="12" key="1">
    <citation type="submission" date="2024-05" db="EMBL/GenBank/DDBJ databases">
        <title>Whole-Genome Sequence of CFS9, a Potential Fish Probiotic Isolated from the Body Surface of Silurus asotus.</title>
        <authorList>
            <person name="Kojima M."/>
            <person name="Tobioka K."/>
            <person name="Yokota K."/>
            <person name="Nakatani H."/>
            <person name="Hori K."/>
            <person name="Tamaru Y."/>
            <person name="Okazaki F."/>
        </authorList>
    </citation>
    <scope>NUCLEOTIDE SEQUENCE</scope>
    <source>
        <strain evidence="12">CFS9</strain>
    </source>
</reference>
<dbReference type="SUPFAM" id="SSF49464">
    <property type="entry name" value="Carboxypeptidase regulatory domain-like"/>
    <property type="match status" value="1"/>
</dbReference>
<organism evidence="12">
    <name type="scientific">Flavobacterium sp. CFS9</name>
    <dbReference type="NCBI Taxonomy" id="3143118"/>
    <lineage>
        <taxon>Bacteria</taxon>
        <taxon>Pseudomonadati</taxon>
        <taxon>Bacteroidota</taxon>
        <taxon>Flavobacteriia</taxon>
        <taxon>Flavobacteriales</taxon>
        <taxon>Flavobacteriaceae</taxon>
        <taxon>Flavobacterium</taxon>
    </lineage>
</organism>
<keyword evidence="2 8" id="KW-0813">Transport</keyword>
<evidence type="ECO:0000256" key="7">
    <source>
        <dbReference type="ARBA" id="ARBA00023237"/>
    </source>
</evidence>
<keyword evidence="6 8" id="KW-0472">Membrane</keyword>
<evidence type="ECO:0000259" key="10">
    <source>
        <dbReference type="Pfam" id="PF00593"/>
    </source>
</evidence>
<dbReference type="InterPro" id="IPR000531">
    <property type="entry name" value="Beta-barrel_TonB"/>
</dbReference>
<dbReference type="InterPro" id="IPR039426">
    <property type="entry name" value="TonB-dep_rcpt-like"/>
</dbReference>
<evidence type="ECO:0000256" key="4">
    <source>
        <dbReference type="ARBA" id="ARBA00022692"/>
    </source>
</evidence>
<dbReference type="EMBL" id="AP031573">
    <property type="protein sequence ID" value="BFM45082.1"/>
    <property type="molecule type" value="Genomic_DNA"/>
</dbReference>
<evidence type="ECO:0000256" key="2">
    <source>
        <dbReference type="ARBA" id="ARBA00022448"/>
    </source>
</evidence>
<dbReference type="AlphaFoldDB" id="A0AAT9H6S3"/>
<feature type="domain" description="TonB-dependent receptor plug" evidence="11">
    <location>
        <begin position="69"/>
        <end position="192"/>
    </location>
</feature>
<accession>A0AAT9H6S3</accession>
<evidence type="ECO:0000256" key="9">
    <source>
        <dbReference type="RuleBase" id="RU003357"/>
    </source>
</evidence>
<keyword evidence="5 9" id="KW-0798">TonB box</keyword>
<dbReference type="Pfam" id="PF00593">
    <property type="entry name" value="TonB_dep_Rec_b-barrel"/>
    <property type="match status" value="1"/>
</dbReference>
<sequence length="939" mass="104451">MTAAISDYNGHFSISASAQDTLVLSYLGFKTAYIPINSRSKINIVLQVDATTLQEVKVNAGYYSVQESERTGSIARITSKDIDTQPVTNVLATMQGRMAGVSITQTTGAPGGGFDIKIRGQNSLRSDANAPLYIIDGVPYSSDPIGHAQTSSPFPTVSSPLNSISPDSIESIEVLKDADATSIYGSRGANGVVLITTKKGKKGKTSFTINSSTGAGTITIFPDLMNTEQYLAMRRQAFKNDGLSEFNDWDYDINGTWDQKRYTDWQKELLGGTAQMNDLQGTVSGGSEQTQFMFNGNWHQQSTVYPGDFRYKTGGLQLNLNHKSEDGRFRISFTGGYNSQNNNLPSFDLSFDARYLPPNAPALYKPDGSLNWENGTWENPLRNLNAQFRSKTNNLIANSTLSYEILKDLTIKSSFGFTNLGSSETRTRPSTIFNPANNVTSARSAIYLYDTDRKSWIIEPQINYSMAIANGKFDVLVGGTFQSQTNDILYQTASGFASNSLIYNLAAAKNITIYSNDQDQYKYQAFFARVNYNLQQRYILNLTGRRDGSSRFGPGNQFASFGAAGAAWIFSKENFLTESYWLSFGKIRCSYGTTGNDKIGDYQFLNTYTTSGINYGGLTGLQPSRLYNPDFGWEINKKLEFALELGFLKDRIFTTVSWYRNRSSNQLVGLPLPGTTGFQVIQTNLDAQIENKGLELTLRAVNFNDSKFKWSTNFNITFAKNTLLRFPNLEGSTYSQKYRIGMPLNIELLYHYKGVDPQTGVYRFEDTNKDNTISFPDDRQTALNLNPAFYGGLQNQINYKRWNLDFLLQFVKQKSRIYPMGPAGMMSNQLRDMSATWTQPGDNASYQIATTGSNYEALMADYYYSLSDATVTDGSYIRLKNIALSFDVPLALKQTGLKIMLQGQNLLTFTKFKDGDPEFGGAGFLPPLKVLSAGIQLTF</sequence>
<dbReference type="Gene3D" id="2.40.170.20">
    <property type="entry name" value="TonB-dependent receptor, beta-barrel domain"/>
    <property type="match status" value="1"/>
</dbReference>
<comment type="subcellular location">
    <subcellularLocation>
        <location evidence="1 8">Cell outer membrane</location>
        <topology evidence="1 8">Multi-pass membrane protein</topology>
    </subcellularLocation>
</comment>
<name>A0AAT9H6S3_9FLAO</name>
<dbReference type="InterPro" id="IPR023997">
    <property type="entry name" value="TonB-dep_OMP_SusC/RagA_CS"/>
</dbReference>
<feature type="domain" description="TonB-dependent receptor-like beta-barrel" evidence="10">
    <location>
        <begin position="341"/>
        <end position="906"/>
    </location>
</feature>
<dbReference type="InterPro" id="IPR023996">
    <property type="entry name" value="TonB-dep_OMP_SusC/RagA"/>
</dbReference>
<dbReference type="PROSITE" id="PS52016">
    <property type="entry name" value="TONB_DEPENDENT_REC_3"/>
    <property type="match status" value="1"/>
</dbReference>
<keyword evidence="4 8" id="KW-0812">Transmembrane</keyword>
<evidence type="ECO:0000256" key="1">
    <source>
        <dbReference type="ARBA" id="ARBA00004571"/>
    </source>
</evidence>
<dbReference type="InterPro" id="IPR012910">
    <property type="entry name" value="Plug_dom"/>
</dbReference>
<dbReference type="InterPro" id="IPR037066">
    <property type="entry name" value="Plug_dom_sf"/>
</dbReference>
<proteinExistence type="inferred from homology"/>
<gene>
    <name evidence="12" type="ORF">CFS9_37230</name>
</gene>
<evidence type="ECO:0000256" key="3">
    <source>
        <dbReference type="ARBA" id="ARBA00022452"/>
    </source>
</evidence>
<dbReference type="Gene3D" id="2.170.130.10">
    <property type="entry name" value="TonB-dependent receptor, plug domain"/>
    <property type="match status" value="1"/>
</dbReference>
<evidence type="ECO:0000259" key="11">
    <source>
        <dbReference type="Pfam" id="PF07715"/>
    </source>
</evidence>
<dbReference type="Pfam" id="PF07715">
    <property type="entry name" value="Plug"/>
    <property type="match status" value="1"/>
</dbReference>
<dbReference type="NCBIfam" id="TIGR04056">
    <property type="entry name" value="OMP_RagA_SusC"/>
    <property type="match status" value="1"/>
</dbReference>
<evidence type="ECO:0000256" key="8">
    <source>
        <dbReference type="PROSITE-ProRule" id="PRU01360"/>
    </source>
</evidence>
<comment type="similarity">
    <text evidence="8 9">Belongs to the TonB-dependent receptor family.</text>
</comment>
<dbReference type="NCBIfam" id="TIGR04057">
    <property type="entry name" value="SusC_RagA_signa"/>
    <property type="match status" value="1"/>
</dbReference>
<dbReference type="SUPFAM" id="SSF56935">
    <property type="entry name" value="Porins"/>
    <property type="match status" value="1"/>
</dbReference>
<evidence type="ECO:0000256" key="6">
    <source>
        <dbReference type="ARBA" id="ARBA00023136"/>
    </source>
</evidence>
<evidence type="ECO:0000313" key="12">
    <source>
        <dbReference type="EMBL" id="BFM45082.1"/>
    </source>
</evidence>
<dbReference type="InterPro" id="IPR008969">
    <property type="entry name" value="CarboxyPept-like_regulatory"/>
</dbReference>